<gene>
    <name evidence="1" type="ORF">UFOVP371_39</name>
</gene>
<sequence>MSYLAAVCHDIKSNTLEATWIEEILGDTGLPVELKRVKCRNYSIEQKAEFLADCGDAGQKYLTMAAW</sequence>
<reference evidence="1" key="1">
    <citation type="submission" date="2020-05" db="EMBL/GenBank/DDBJ databases">
        <authorList>
            <person name="Chiriac C."/>
            <person name="Salcher M."/>
            <person name="Ghai R."/>
            <person name="Kavagutti S V."/>
        </authorList>
    </citation>
    <scope>NUCLEOTIDE SEQUENCE</scope>
</reference>
<organism evidence="1">
    <name type="scientific">uncultured Caudovirales phage</name>
    <dbReference type="NCBI Taxonomy" id="2100421"/>
    <lineage>
        <taxon>Viruses</taxon>
        <taxon>Duplodnaviria</taxon>
        <taxon>Heunggongvirae</taxon>
        <taxon>Uroviricota</taxon>
        <taxon>Caudoviricetes</taxon>
        <taxon>Peduoviridae</taxon>
        <taxon>Maltschvirus</taxon>
        <taxon>Maltschvirus maltsch</taxon>
    </lineage>
</organism>
<proteinExistence type="predicted"/>
<protein>
    <submittedName>
        <fullName evidence="1">Uncharacterized protein</fullName>
    </submittedName>
</protein>
<name>A0A6J7X3M8_9CAUD</name>
<evidence type="ECO:0000313" key="1">
    <source>
        <dbReference type="EMBL" id="CAB5222884.1"/>
    </source>
</evidence>
<dbReference type="EMBL" id="LR798312">
    <property type="protein sequence ID" value="CAB5222884.1"/>
    <property type="molecule type" value="Genomic_DNA"/>
</dbReference>
<accession>A0A6J7X3M8</accession>